<dbReference type="PANTHER" id="PTHR20872:SF1">
    <property type="entry name" value="F-BOX DOMAIN-CONTAINING PROTEIN"/>
    <property type="match status" value="1"/>
</dbReference>
<evidence type="ECO:0000313" key="3">
    <source>
        <dbReference type="Proteomes" id="UP001162156"/>
    </source>
</evidence>
<dbReference type="Proteomes" id="UP001162156">
    <property type="component" value="Unassembled WGS sequence"/>
</dbReference>
<keyword evidence="3" id="KW-1185">Reference proteome</keyword>
<accession>A0AAV8WYK5</accession>
<dbReference type="Pfam" id="PF12937">
    <property type="entry name" value="F-box-like"/>
    <property type="match status" value="1"/>
</dbReference>
<dbReference type="Gene3D" id="1.20.1280.50">
    <property type="match status" value="1"/>
</dbReference>
<dbReference type="SMART" id="SM00256">
    <property type="entry name" value="FBOX"/>
    <property type="match status" value="1"/>
</dbReference>
<organism evidence="2 3">
    <name type="scientific">Rhamnusium bicolor</name>
    <dbReference type="NCBI Taxonomy" id="1586634"/>
    <lineage>
        <taxon>Eukaryota</taxon>
        <taxon>Metazoa</taxon>
        <taxon>Ecdysozoa</taxon>
        <taxon>Arthropoda</taxon>
        <taxon>Hexapoda</taxon>
        <taxon>Insecta</taxon>
        <taxon>Pterygota</taxon>
        <taxon>Neoptera</taxon>
        <taxon>Endopterygota</taxon>
        <taxon>Coleoptera</taxon>
        <taxon>Polyphaga</taxon>
        <taxon>Cucujiformia</taxon>
        <taxon>Chrysomeloidea</taxon>
        <taxon>Cerambycidae</taxon>
        <taxon>Lepturinae</taxon>
        <taxon>Rhagiini</taxon>
        <taxon>Rhamnusium</taxon>
    </lineage>
</organism>
<dbReference type="AlphaFoldDB" id="A0AAV8WYK5"/>
<proteinExistence type="predicted"/>
<name>A0AAV8WYK5_9CUCU</name>
<feature type="domain" description="F-box" evidence="1">
    <location>
        <begin position="22"/>
        <end position="68"/>
    </location>
</feature>
<dbReference type="PANTHER" id="PTHR20872">
    <property type="match status" value="1"/>
</dbReference>
<dbReference type="InterPro" id="IPR001810">
    <property type="entry name" value="F-box_dom"/>
</dbReference>
<sequence length="337" mass="40510">MILAVYIDLEEEKDDEDDNKEYSKWSELPDLLLEKIFSYLKIREKYYASLVCRNWYRAFHLPYVWNRFILEDNTLTRSRFNYYSGWQYVLDHLRCQMCLSSVGKNFKYLTIDPMLNFYNLYEFMNMISWYTEQREQKENVELGVGSNIKYLKFTFPCNMTSRDDSERIRLFGTGGKLLAALKRLMGNLKKLKRLELIDLMLDPKEAQYLLDEVCETCCLTLRSLHVVNTTRVQYQMLHVGVFLNLQIVTERISTATVLLLAYHGRNLKWFFVRGNSVIIKCDWKQRADWTDEFYSWVKTNSRSYTLVEKEVSQILGYKWRFLTDKDFKRLDINLHDF</sequence>
<dbReference type="SUPFAM" id="SSF81383">
    <property type="entry name" value="F-box domain"/>
    <property type="match status" value="1"/>
</dbReference>
<comment type="caution">
    <text evidence="2">The sequence shown here is derived from an EMBL/GenBank/DDBJ whole genome shotgun (WGS) entry which is preliminary data.</text>
</comment>
<dbReference type="InterPro" id="IPR036047">
    <property type="entry name" value="F-box-like_dom_sf"/>
</dbReference>
<dbReference type="PROSITE" id="PS50181">
    <property type="entry name" value="FBOX"/>
    <property type="match status" value="1"/>
</dbReference>
<dbReference type="EMBL" id="JANEYF010004261">
    <property type="protein sequence ID" value="KAJ8931705.1"/>
    <property type="molecule type" value="Genomic_DNA"/>
</dbReference>
<reference evidence="2" key="1">
    <citation type="journal article" date="2023" name="Insect Mol. Biol.">
        <title>Genome sequencing provides insights into the evolution of gene families encoding plant cell wall-degrading enzymes in longhorned beetles.</title>
        <authorList>
            <person name="Shin N.R."/>
            <person name="Okamura Y."/>
            <person name="Kirsch R."/>
            <person name="Pauchet Y."/>
        </authorList>
    </citation>
    <scope>NUCLEOTIDE SEQUENCE</scope>
    <source>
        <strain evidence="2">RBIC_L_NR</strain>
    </source>
</reference>
<evidence type="ECO:0000313" key="2">
    <source>
        <dbReference type="EMBL" id="KAJ8931705.1"/>
    </source>
</evidence>
<protein>
    <recommendedName>
        <fullName evidence="1">F-box domain-containing protein</fullName>
    </recommendedName>
</protein>
<evidence type="ECO:0000259" key="1">
    <source>
        <dbReference type="PROSITE" id="PS50181"/>
    </source>
</evidence>
<gene>
    <name evidence="2" type="ORF">NQ314_015352</name>
</gene>